<dbReference type="FunFam" id="1.10.3720.10:FF:000003">
    <property type="entry name" value="Aliphatic sulfonate ABC transporter permease"/>
    <property type="match status" value="1"/>
</dbReference>
<dbReference type="PROSITE" id="PS50928">
    <property type="entry name" value="ABC_TM1"/>
    <property type="match status" value="1"/>
</dbReference>
<keyword evidence="5 7" id="KW-1133">Transmembrane helix</keyword>
<evidence type="ECO:0000256" key="3">
    <source>
        <dbReference type="ARBA" id="ARBA00022475"/>
    </source>
</evidence>
<feature type="transmembrane region" description="Helical" evidence="7">
    <location>
        <begin position="140"/>
        <end position="159"/>
    </location>
</feature>
<organism evidence="9 10">
    <name type="scientific">Pseudolactococcus reticulitermitis</name>
    <dbReference type="NCBI Taxonomy" id="2025039"/>
    <lineage>
        <taxon>Bacteria</taxon>
        <taxon>Bacillati</taxon>
        <taxon>Bacillota</taxon>
        <taxon>Bacilli</taxon>
        <taxon>Lactobacillales</taxon>
        <taxon>Streptococcaceae</taxon>
        <taxon>Pseudolactococcus</taxon>
    </lineage>
</organism>
<dbReference type="AlphaFoldDB" id="A0A224XD04"/>
<name>A0A224XD04_9LACT</name>
<dbReference type="InterPro" id="IPR000515">
    <property type="entry name" value="MetI-like"/>
</dbReference>
<evidence type="ECO:0000313" key="10">
    <source>
        <dbReference type="Proteomes" id="UP000218689"/>
    </source>
</evidence>
<keyword evidence="10" id="KW-1185">Reference proteome</keyword>
<dbReference type="CDD" id="cd06261">
    <property type="entry name" value="TM_PBP2"/>
    <property type="match status" value="1"/>
</dbReference>
<keyword evidence="2 7" id="KW-0813">Transport</keyword>
<evidence type="ECO:0000256" key="4">
    <source>
        <dbReference type="ARBA" id="ARBA00022692"/>
    </source>
</evidence>
<dbReference type="Proteomes" id="UP000218689">
    <property type="component" value="Unassembled WGS sequence"/>
</dbReference>
<feature type="transmembrane region" description="Helical" evidence="7">
    <location>
        <begin position="234"/>
        <end position="254"/>
    </location>
</feature>
<dbReference type="Pfam" id="PF00528">
    <property type="entry name" value="BPD_transp_1"/>
    <property type="match status" value="1"/>
</dbReference>
<dbReference type="GO" id="GO:0042918">
    <property type="term" value="P:alkanesulfonate transmembrane transport"/>
    <property type="evidence" value="ECO:0007669"/>
    <property type="project" value="UniProtKB-ARBA"/>
</dbReference>
<dbReference type="PANTHER" id="PTHR30151">
    <property type="entry name" value="ALKANE SULFONATE ABC TRANSPORTER-RELATED, MEMBRANE SUBUNIT"/>
    <property type="match status" value="1"/>
</dbReference>
<dbReference type="InterPro" id="IPR035906">
    <property type="entry name" value="MetI-like_sf"/>
</dbReference>
<dbReference type="GO" id="GO:0005886">
    <property type="term" value="C:plasma membrane"/>
    <property type="evidence" value="ECO:0007669"/>
    <property type="project" value="UniProtKB-SubCell"/>
</dbReference>
<dbReference type="SUPFAM" id="SSF161098">
    <property type="entry name" value="MetI-like"/>
    <property type="match status" value="1"/>
</dbReference>
<sequence>MALKQKKNMLMKKNKLLRKLVRYSIPLLFPLLIGIAWYATTTLEVVPTLILPKLKTVAIEMKHQLIGGTLIDDLHISLLRIAKGYLLAATTGIFLGVLMGMSPKIYRFFSLTFTAIRQIPMIAWVPLLVMWFGIGEASKVAVIFMASYFPILINTMSGIGRTDKKLLEVGQMYQLSKWRLFTKIYLPSALPSIFIGLKLGLGISWMAVVGAEMIAASSGIGFRLNDARALMQFPIVFCGMIAIAVVGLGLDAILELIGKKMTPWEHLQMH</sequence>
<protein>
    <recommendedName>
        <fullName evidence="8">ABC transmembrane type-1 domain-containing protein</fullName>
    </recommendedName>
</protein>
<reference evidence="10" key="1">
    <citation type="submission" date="2017-08" db="EMBL/GenBank/DDBJ databases">
        <title>Draft genome sequence of Lactococcus sp. strain Rs-Y01, isolated from the gut of the lower termite Reticulitermes speratus.</title>
        <authorList>
            <person name="Ohkuma M."/>
            <person name="Yuki M."/>
        </authorList>
    </citation>
    <scope>NUCLEOTIDE SEQUENCE [LARGE SCALE GENOMIC DNA]</scope>
    <source>
        <strain evidence="10">Rs-Y01</strain>
    </source>
</reference>
<feature type="transmembrane region" description="Helical" evidence="7">
    <location>
        <begin position="108"/>
        <end position="134"/>
    </location>
</feature>
<dbReference type="Gene3D" id="1.10.3720.10">
    <property type="entry name" value="MetI-like"/>
    <property type="match status" value="1"/>
</dbReference>
<feature type="transmembrane region" description="Helical" evidence="7">
    <location>
        <begin position="20"/>
        <end position="39"/>
    </location>
</feature>
<dbReference type="GO" id="GO:0015031">
    <property type="term" value="P:protein transport"/>
    <property type="evidence" value="ECO:0007669"/>
    <property type="project" value="UniProtKB-KW"/>
</dbReference>
<evidence type="ECO:0000256" key="2">
    <source>
        <dbReference type="ARBA" id="ARBA00022448"/>
    </source>
</evidence>
<evidence type="ECO:0000256" key="6">
    <source>
        <dbReference type="ARBA" id="ARBA00023136"/>
    </source>
</evidence>
<gene>
    <name evidence="9" type="ORF">RsY01_1145</name>
</gene>
<keyword evidence="4 7" id="KW-0812">Transmembrane</keyword>
<feature type="transmembrane region" description="Helical" evidence="7">
    <location>
        <begin position="180"/>
        <end position="197"/>
    </location>
</feature>
<dbReference type="GO" id="GO:0015833">
    <property type="term" value="P:peptide transport"/>
    <property type="evidence" value="ECO:0007669"/>
    <property type="project" value="UniProtKB-KW"/>
</dbReference>
<accession>A0A224XD04</accession>
<evidence type="ECO:0000313" key="9">
    <source>
        <dbReference type="EMBL" id="GAX47545.1"/>
    </source>
</evidence>
<dbReference type="EMBL" id="BEDT01000002">
    <property type="protein sequence ID" value="GAX47545.1"/>
    <property type="molecule type" value="Genomic_DNA"/>
</dbReference>
<keyword evidence="3" id="KW-1003">Cell membrane</keyword>
<feature type="domain" description="ABC transmembrane type-1" evidence="8">
    <location>
        <begin position="74"/>
        <end position="254"/>
    </location>
</feature>
<comment type="caution">
    <text evidence="9">The sequence shown here is derived from an EMBL/GenBank/DDBJ whole genome shotgun (WGS) entry which is preliminary data.</text>
</comment>
<evidence type="ECO:0000256" key="5">
    <source>
        <dbReference type="ARBA" id="ARBA00022989"/>
    </source>
</evidence>
<feature type="transmembrane region" description="Helical" evidence="7">
    <location>
        <begin position="84"/>
        <end position="101"/>
    </location>
</feature>
<comment type="subcellular location">
    <subcellularLocation>
        <location evidence="1 7">Cell membrane</location>
        <topology evidence="1 7">Multi-pass membrane protein</topology>
    </subcellularLocation>
</comment>
<evidence type="ECO:0000256" key="7">
    <source>
        <dbReference type="RuleBase" id="RU363032"/>
    </source>
</evidence>
<proteinExistence type="inferred from homology"/>
<dbReference type="PANTHER" id="PTHR30151:SF0">
    <property type="entry name" value="ABC TRANSPORTER PERMEASE PROTEIN MJ0413-RELATED"/>
    <property type="match status" value="1"/>
</dbReference>
<comment type="similarity">
    <text evidence="7">Belongs to the binding-protein-dependent transport system permease family.</text>
</comment>
<evidence type="ECO:0000256" key="1">
    <source>
        <dbReference type="ARBA" id="ARBA00004651"/>
    </source>
</evidence>
<keyword evidence="6 7" id="KW-0472">Membrane</keyword>
<evidence type="ECO:0000259" key="8">
    <source>
        <dbReference type="PROSITE" id="PS50928"/>
    </source>
</evidence>